<evidence type="ECO:0000313" key="15">
    <source>
        <dbReference type="WBParaSite" id="SBAD_0000836401-mRNA-1"/>
    </source>
</evidence>
<dbReference type="SMART" id="SM00744">
    <property type="entry name" value="RINGv"/>
    <property type="match status" value="1"/>
</dbReference>
<dbReference type="WBParaSite" id="SBAD_0000836401-mRNA-1">
    <property type="protein sequence ID" value="SBAD_0000836401-mRNA-1"/>
    <property type="gene ID" value="SBAD_0000836401"/>
</dbReference>
<dbReference type="EMBL" id="UZAM01011215">
    <property type="protein sequence ID" value="VDP15214.1"/>
    <property type="molecule type" value="Genomic_DNA"/>
</dbReference>
<evidence type="ECO:0000256" key="5">
    <source>
        <dbReference type="ARBA" id="ARBA00022771"/>
    </source>
</evidence>
<evidence type="ECO:0000256" key="2">
    <source>
        <dbReference type="ARBA" id="ARBA00022679"/>
    </source>
</evidence>
<evidence type="ECO:0000256" key="4">
    <source>
        <dbReference type="ARBA" id="ARBA00022723"/>
    </source>
</evidence>
<evidence type="ECO:0000256" key="9">
    <source>
        <dbReference type="ARBA" id="ARBA00023136"/>
    </source>
</evidence>
<dbReference type="InterPro" id="IPR013083">
    <property type="entry name" value="Znf_RING/FYVE/PHD"/>
</dbReference>
<evidence type="ECO:0000313" key="13">
    <source>
        <dbReference type="EMBL" id="VDP15214.1"/>
    </source>
</evidence>
<dbReference type="PANTHER" id="PTHR46065">
    <property type="entry name" value="E3 UBIQUITIN-PROTEIN LIGASE MARCH 2/3 FAMILY MEMBER"/>
    <property type="match status" value="1"/>
</dbReference>
<dbReference type="PROSITE" id="PS51292">
    <property type="entry name" value="ZF_RING_CH"/>
    <property type="match status" value="1"/>
</dbReference>
<dbReference type="GO" id="GO:0004842">
    <property type="term" value="F:ubiquitin-protein transferase activity"/>
    <property type="evidence" value="ECO:0007669"/>
    <property type="project" value="TreeGrafter"/>
</dbReference>
<dbReference type="OrthoDB" id="273089at2759"/>
<organism evidence="15">
    <name type="scientific">Soboliphyme baturini</name>
    <dbReference type="NCBI Taxonomy" id="241478"/>
    <lineage>
        <taxon>Eukaryota</taxon>
        <taxon>Metazoa</taxon>
        <taxon>Ecdysozoa</taxon>
        <taxon>Nematoda</taxon>
        <taxon>Enoplea</taxon>
        <taxon>Dorylaimia</taxon>
        <taxon>Dioctophymatida</taxon>
        <taxon>Dioctophymatoidea</taxon>
        <taxon>Soboliphymatidae</taxon>
        <taxon>Soboliphyme</taxon>
    </lineage>
</organism>
<gene>
    <name evidence="13" type="ORF">SBAD_LOCUS8065</name>
</gene>
<evidence type="ECO:0000256" key="7">
    <source>
        <dbReference type="ARBA" id="ARBA00022833"/>
    </source>
</evidence>
<evidence type="ECO:0000256" key="10">
    <source>
        <dbReference type="SAM" id="MobiDB-lite"/>
    </source>
</evidence>
<reference evidence="13 14" key="2">
    <citation type="submission" date="2018-11" db="EMBL/GenBank/DDBJ databases">
        <authorList>
            <consortium name="Pathogen Informatics"/>
        </authorList>
    </citation>
    <scope>NUCLEOTIDE SEQUENCE [LARGE SCALE GENOMIC DNA]</scope>
</reference>
<feature type="transmembrane region" description="Helical" evidence="11">
    <location>
        <begin position="193"/>
        <end position="215"/>
    </location>
</feature>
<sequence>MPSLSNESEEGAVLRTADEEEAKEKRSWRKLVSEGNEDVAVCRICHSGEFSSPTKGEPLISPCNCRGTVGVCHRTCLEKWLSSSNTDKCELCNYHYSTERRPKPLLQPFDNRAAMSFYMQKLEGIVQRWNCDGQIVLTFLMHPGSPSVRRNLIADIVCWIVLTPLAVASTWLCVCGAVHYAQLGINSIEVPGLISLAIFLLVTYSVWLTVSMSCISPQRMDFRVGCEIWFTYTYSRTVVFGKFAQCCSKERLLYIVITSLDVRMEVSVEKI</sequence>
<keyword evidence="5" id="KW-0863">Zinc-finger</keyword>
<dbReference type="Proteomes" id="UP000270296">
    <property type="component" value="Unassembled WGS sequence"/>
</dbReference>
<dbReference type="GO" id="GO:0008270">
    <property type="term" value="F:zinc ion binding"/>
    <property type="evidence" value="ECO:0007669"/>
    <property type="project" value="UniProtKB-KW"/>
</dbReference>
<name>A0A183IWR8_9BILA</name>
<dbReference type="InterPro" id="IPR011016">
    <property type="entry name" value="Znf_RING-CH"/>
</dbReference>
<keyword evidence="9 11" id="KW-0472">Membrane</keyword>
<evidence type="ECO:0000256" key="3">
    <source>
        <dbReference type="ARBA" id="ARBA00022692"/>
    </source>
</evidence>
<feature type="domain" description="RING-CH-type" evidence="12">
    <location>
        <begin position="34"/>
        <end position="99"/>
    </location>
</feature>
<evidence type="ECO:0000256" key="11">
    <source>
        <dbReference type="SAM" id="Phobius"/>
    </source>
</evidence>
<dbReference type="Gene3D" id="3.30.40.10">
    <property type="entry name" value="Zinc/RING finger domain, C3HC4 (zinc finger)"/>
    <property type="match status" value="1"/>
</dbReference>
<evidence type="ECO:0000313" key="14">
    <source>
        <dbReference type="Proteomes" id="UP000270296"/>
    </source>
</evidence>
<dbReference type="PANTHER" id="PTHR46065:SF3">
    <property type="entry name" value="FI20425P1"/>
    <property type="match status" value="1"/>
</dbReference>
<keyword evidence="3 11" id="KW-0812">Transmembrane</keyword>
<dbReference type="GO" id="GO:0016567">
    <property type="term" value="P:protein ubiquitination"/>
    <property type="evidence" value="ECO:0007669"/>
    <property type="project" value="TreeGrafter"/>
</dbReference>
<feature type="transmembrane region" description="Helical" evidence="11">
    <location>
        <begin position="156"/>
        <end position="181"/>
    </location>
</feature>
<keyword evidence="14" id="KW-1185">Reference proteome</keyword>
<evidence type="ECO:0000256" key="1">
    <source>
        <dbReference type="ARBA" id="ARBA00004141"/>
    </source>
</evidence>
<keyword evidence="8 11" id="KW-1133">Transmembrane helix</keyword>
<keyword evidence="2" id="KW-0808">Transferase</keyword>
<comment type="subcellular location">
    <subcellularLocation>
        <location evidence="1">Membrane</location>
        <topology evidence="1">Multi-pass membrane protein</topology>
    </subcellularLocation>
</comment>
<evidence type="ECO:0000259" key="12">
    <source>
        <dbReference type="PROSITE" id="PS51292"/>
    </source>
</evidence>
<keyword evidence="7" id="KW-0862">Zinc</keyword>
<protein>
    <submittedName>
        <fullName evidence="15">RING-CH-type domain-containing protein</fullName>
    </submittedName>
</protein>
<keyword evidence="6" id="KW-0833">Ubl conjugation pathway</keyword>
<dbReference type="GO" id="GO:0016020">
    <property type="term" value="C:membrane"/>
    <property type="evidence" value="ECO:0007669"/>
    <property type="project" value="UniProtKB-SubCell"/>
</dbReference>
<evidence type="ECO:0000256" key="6">
    <source>
        <dbReference type="ARBA" id="ARBA00022786"/>
    </source>
</evidence>
<keyword evidence="4" id="KW-0479">Metal-binding</keyword>
<dbReference type="Pfam" id="PF12906">
    <property type="entry name" value="RINGv"/>
    <property type="match status" value="1"/>
</dbReference>
<accession>A0A183IWR8</accession>
<reference evidence="15" key="1">
    <citation type="submission" date="2016-06" db="UniProtKB">
        <authorList>
            <consortium name="WormBaseParasite"/>
        </authorList>
    </citation>
    <scope>IDENTIFICATION</scope>
</reference>
<feature type="region of interest" description="Disordered" evidence="10">
    <location>
        <begin position="1"/>
        <end position="25"/>
    </location>
</feature>
<dbReference type="SUPFAM" id="SSF57850">
    <property type="entry name" value="RING/U-box"/>
    <property type="match status" value="1"/>
</dbReference>
<dbReference type="AlphaFoldDB" id="A0A183IWR8"/>
<evidence type="ECO:0000256" key="8">
    <source>
        <dbReference type="ARBA" id="ARBA00022989"/>
    </source>
</evidence>
<proteinExistence type="predicted"/>